<feature type="transmembrane region" description="Helical" evidence="1">
    <location>
        <begin position="761"/>
        <end position="778"/>
    </location>
</feature>
<feature type="transmembrane region" description="Helical" evidence="1">
    <location>
        <begin position="1132"/>
        <end position="1151"/>
    </location>
</feature>
<feature type="transmembrane region" description="Helical" evidence="1">
    <location>
        <begin position="323"/>
        <end position="343"/>
    </location>
</feature>
<feature type="transmembrane region" description="Helical" evidence="1">
    <location>
        <begin position="1108"/>
        <end position="1125"/>
    </location>
</feature>
<feature type="transmembrane region" description="Helical" evidence="1">
    <location>
        <begin position="268"/>
        <end position="293"/>
    </location>
</feature>
<dbReference type="STRING" id="1576369.SAMN05421753_111143"/>
<feature type="transmembrane region" description="Helical" evidence="1">
    <location>
        <begin position="1031"/>
        <end position="1049"/>
    </location>
</feature>
<keyword evidence="1" id="KW-1133">Transmembrane helix</keyword>
<evidence type="ECO:0008006" key="4">
    <source>
        <dbReference type="Google" id="ProtNLM"/>
    </source>
</evidence>
<organism evidence="2 3">
    <name type="scientific">Planctomicrobium piriforme</name>
    <dbReference type="NCBI Taxonomy" id="1576369"/>
    <lineage>
        <taxon>Bacteria</taxon>
        <taxon>Pseudomonadati</taxon>
        <taxon>Planctomycetota</taxon>
        <taxon>Planctomycetia</taxon>
        <taxon>Planctomycetales</taxon>
        <taxon>Planctomycetaceae</taxon>
        <taxon>Planctomicrobium</taxon>
    </lineage>
</organism>
<feature type="transmembrane region" description="Helical" evidence="1">
    <location>
        <begin position="299"/>
        <end position="316"/>
    </location>
</feature>
<feature type="transmembrane region" description="Helical" evidence="1">
    <location>
        <begin position="1157"/>
        <end position="1175"/>
    </location>
</feature>
<feature type="transmembrane region" description="Helical" evidence="1">
    <location>
        <begin position="363"/>
        <end position="385"/>
    </location>
</feature>
<keyword evidence="1" id="KW-0812">Transmembrane</keyword>
<feature type="transmembrane region" description="Helical" evidence="1">
    <location>
        <begin position="86"/>
        <end position="104"/>
    </location>
</feature>
<evidence type="ECO:0000313" key="2">
    <source>
        <dbReference type="EMBL" id="SFI68476.1"/>
    </source>
</evidence>
<reference evidence="3" key="1">
    <citation type="submission" date="2016-10" db="EMBL/GenBank/DDBJ databases">
        <authorList>
            <person name="Varghese N."/>
            <person name="Submissions S."/>
        </authorList>
    </citation>
    <scope>NUCLEOTIDE SEQUENCE [LARGE SCALE GENOMIC DNA]</scope>
    <source>
        <strain evidence="3">DSM 26348</strain>
    </source>
</reference>
<protein>
    <recommendedName>
        <fullName evidence="4">DUF2157 domain-containing protein</fullName>
    </recommendedName>
</protein>
<feature type="transmembrane region" description="Helical" evidence="1">
    <location>
        <begin position="650"/>
        <end position="666"/>
    </location>
</feature>
<gene>
    <name evidence="2" type="ORF">SAMN05421753_111143</name>
</gene>
<feature type="transmembrane region" description="Helical" evidence="1">
    <location>
        <begin position="236"/>
        <end position="256"/>
    </location>
</feature>
<feature type="transmembrane region" description="Helical" evidence="1">
    <location>
        <begin position="53"/>
        <end position="74"/>
    </location>
</feature>
<feature type="transmembrane region" description="Helical" evidence="1">
    <location>
        <begin position="698"/>
        <end position="717"/>
    </location>
</feature>
<feature type="transmembrane region" description="Helical" evidence="1">
    <location>
        <begin position="443"/>
        <end position="465"/>
    </location>
</feature>
<feature type="transmembrane region" description="Helical" evidence="1">
    <location>
        <begin position="116"/>
        <end position="137"/>
    </location>
</feature>
<keyword evidence="3" id="KW-1185">Reference proteome</keyword>
<feature type="transmembrane region" description="Helical" evidence="1">
    <location>
        <begin position="477"/>
        <end position="498"/>
    </location>
</feature>
<dbReference type="EMBL" id="FOQD01000011">
    <property type="protein sequence ID" value="SFI68476.1"/>
    <property type="molecule type" value="Genomic_DNA"/>
</dbReference>
<keyword evidence="1" id="KW-0472">Membrane</keyword>
<feature type="transmembrane region" description="Helical" evidence="1">
    <location>
        <begin position="26"/>
        <end position="47"/>
    </location>
</feature>
<sequence>MSSQLNERAWFLRFCDAFFQEQNIKWLLGIGMLILLGSSSMLVSTHWETAPPLWKAAVLFGYTFALYFTGRFCYFRLGLQKTGTGLMALTVLLIPIAFLALRWIHPDGLLTLNGLVSRAGLLTLLAASGIASTVAAWQVFHHFLRRTTWPFLLSYLALAFSGAMVPALPANVAPLAACLLWGVYAIGAIDAARHVFWLTEEHRLPRICGFFPVLLLGGQFLMLFCSSLLPHVPTEWLGFGLVLTAIPVLISVNELAKVIERRTGAVGPLPVGLAIPLVVGLCATLAGVCLSASGYPGTFALVPTSVLAAVVMGLMARRTSHVGFVWATLLLVMMAYQTSPVFFKELARAAVQTGAAAVHEQRLPLAFYGLTYLPLLALATALASATPLRRSELWAKPLQQFAIGLQTLLLLAACTHPKATFPVGIALAVMFGMQLALFKKPQLLQFAVAAFLTAGWGATSFLYGVLQVPITPELPTLAWLIAGGLLLVPGIWIDRIVHRLRNTERPDLEPVCQLTSLAVCLVSGGILLASAVVHPVAFWAGCLCSVLLLVHAFERRHPLIGVVSLAFPVVFAVVLAWQAYWSLEGIVTLATILFALVSLLGRSLEFMPATRLSLAFAEPARIVAIIGLLLVELLLIPAMCLVSIGANIAVFPAAVIALLGLLELAWSRNSASLTTVAWLSTLSLAAATWTTLRLDPSPVQWLPTVIAAVPLLLSPVLRRFAPTEIAVTQSGTGRFWNALDWCATATLLVIALLSIQFLSNPFRAAGFIGIVGLLGLSVGRGSSQFVSFVLALANGLLLTTVLHCFVPEVTTLTAMSWRLYAPAALGVAFVSGLCALLWEGHRERHSDASEEMIVGLWGLSLGSLVCDLLQNPPGSVQWQIALVTGTCLALAAQQIWQACHQAQQAMTPEDTKKAERRVWLAEGVMVLGFADLILANAISITGELALFLPFIAAVIAWGMSRVCAASKMLTVVSRPLQQTAMALPTVTVLLGVLRHLSVAHPHWLGANSLALLLAAAFYFWRGLEDRRTPQLIGSALILNVALALLWRELHWSDPQLFLIPLGLSVLWLTELLGNRIPVSYHDPLRYAGALTILISPTFHIVGGSWLHLLTLMVASVVIVLLAIGLRVRALMYTGTAFLIADIAAMVVRGSLDEPHRLWLAGIVVGAAVIALAAYCERHREQMLQQMRLMASRLEAWR</sequence>
<dbReference type="AlphaFoldDB" id="A0A1I3K7K3"/>
<evidence type="ECO:0000256" key="1">
    <source>
        <dbReference type="SAM" id="Phobius"/>
    </source>
</evidence>
<feature type="transmembrane region" description="Helical" evidence="1">
    <location>
        <begin position="149"/>
        <end position="168"/>
    </location>
</feature>
<name>A0A1I3K7K3_9PLAN</name>
<feature type="transmembrane region" description="Helical" evidence="1">
    <location>
        <begin position="622"/>
        <end position="644"/>
    </location>
</feature>
<feature type="transmembrane region" description="Helical" evidence="1">
    <location>
        <begin position="536"/>
        <end position="553"/>
    </location>
</feature>
<feature type="transmembrane region" description="Helical" evidence="1">
    <location>
        <begin position="785"/>
        <end position="805"/>
    </location>
</feature>
<accession>A0A1I3K7K3</accession>
<feature type="transmembrane region" description="Helical" evidence="1">
    <location>
        <begin position="174"/>
        <end position="196"/>
    </location>
</feature>
<feature type="transmembrane region" description="Helical" evidence="1">
    <location>
        <begin position="585"/>
        <end position="601"/>
    </location>
</feature>
<feature type="transmembrane region" description="Helical" evidence="1">
    <location>
        <begin position="673"/>
        <end position="692"/>
    </location>
</feature>
<feature type="transmembrane region" description="Helical" evidence="1">
    <location>
        <begin position="738"/>
        <end position="755"/>
    </location>
</feature>
<feature type="transmembrane region" description="Helical" evidence="1">
    <location>
        <begin position="208"/>
        <end position="230"/>
    </location>
</feature>
<feature type="transmembrane region" description="Helical" evidence="1">
    <location>
        <begin position="817"/>
        <end position="840"/>
    </location>
</feature>
<feature type="transmembrane region" description="Helical" evidence="1">
    <location>
        <begin position="976"/>
        <end position="996"/>
    </location>
</feature>
<dbReference type="RefSeq" id="WP_092051615.1">
    <property type="nucleotide sequence ID" value="NZ_FOQD01000011.1"/>
</dbReference>
<feature type="transmembrane region" description="Helical" evidence="1">
    <location>
        <begin position="397"/>
        <end position="413"/>
    </location>
</feature>
<dbReference type="Proteomes" id="UP000199518">
    <property type="component" value="Unassembled WGS sequence"/>
</dbReference>
<feature type="transmembrane region" description="Helical" evidence="1">
    <location>
        <begin position="1002"/>
        <end position="1019"/>
    </location>
</feature>
<feature type="transmembrane region" description="Helical" evidence="1">
    <location>
        <begin position="510"/>
        <end position="530"/>
    </location>
</feature>
<evidence type="ECO:0000313" key="3">
    <source>
        <dbReference type="Proteomes" id="UP000199518"/>
    </source>
</evidence>
<feature type="transmembrane region" description="Helical" evidence="1">
    <location>
        <begin position="419"/>
        <end position="438"/>
    </location>
</feature>
<feature type="transmembrane region" description="Helical" evidence="1">
    <location>
        <begin position="917"/>
        <end position="938"/>
    </location>
</feature>
<proteinExistence type="predicted"/>
<feature type="transmembrane region" description="Helical" evidence="1">
    <location>
        <begin position="560"/>
        <end position="579"/>
    </location>
</feature>
<feature type="transmembrane region" description="Helical" evidence="1">
    <location>
        <begin position="944"/>
        <end position="964"/>
    </location>
</feature>
<dbReference type="OrthoDB" id="221809at2"/>